<sequence length="904" mass="99873">MEISKTFNLFLTILGVLHMSYAGKRSLININNDNGYQDVLIAIHPDVAENSDIVAQLKAIYINASSYLYTATRQRSYFRNVSILIPPTWVDKPEYEDAILETLDRADYRVDLPNPLWGNNPYSKQTGQCGEPAEYSHLTPDYVLDTDGDRVWRWGDPGRVVVHEFGHVRYGVFDEYGNDNAGEHPFWYLNSRGRPEPTGCSAEIKGTPMHRVTFGRCGRDRATGLPEDDCRFFPDLTDAQPAISSVMNMQFLNPVHHFCETNASSNASLQHNKFAPNKQNKMCNEQGTWDVILQHEDFQPGNNEPRDISDVTPNIRVLYRRYKGVGGGEIGSSKPACKRIALVFDVSGSMGFKNPSGTSTRMSIFRQAAYKFIQTGLPSGTEMGLATFSTTGSIAQDMMFINNQTDRDYFTSKIPSTPNGWTAIGQGLERGMELLESGDTSDAMIILMTDGEENREPFVKDLLDKGRFNKDIPIFAIAYSDAADVVLDRLTQETGGMLFYYSQSDNSTALDDAFTRAAVAATSCAASDKPIEIQSCKILVTDGMDPIVKEIPIDGSVGDRTSFHFSYFVKSSVEVTLTSPSGVVYDKNSAEYNDDSNFKIITYTIPKSEAGIWLYNVTRLLPEAYIIGVNAKSHSAPGTVPVTATAWMNNVKLTFPQTAIIYAEVNQGYNPVVHAKVVATVERPEGDSVDVELFDAGIGADTSANDGVYSAYFTQFTKDGRYSLSILVTDPLGTAAIKTAGSSGSGAYNLRQDNIETVEEPIPYLQRQSSAGAVGVDKLPSAAGTEDIDLFPPNKVTDLKMTDFSEQNETVTLEWTAPGDDLNFGTVARFEVYMHDDFELLLDDQSEAFIVNEFYLLEGDLVPQPANSRHRIVIKLPRSGKDIVFAFVMRSWDDAGKASPYSNV</sequence>
<dbReference type="PANTHER" id="PTHR10579:SF177">
    <property type="entry name" value="CALCIUM-ACTIVATED CHLORIDE CHANNEL REGULATOR 4-LIKE PROTEIN"/>
    <property type="match status" value="1"/>
</dbReference>
<dbReference type="Gene3D" id="3.40.50.410">
    <property type="entry name" value="von Willebrand factor, type A domain"/>
    <property type="match status" value="1"/>
</dbReference>
<dbReference type="InterPro" id="IPR002035">
    <property type="entry name" value="VWF_A"/>
</dbReference>
<gene>
    <name evidence="1" type="ORF">OFUS_LOCUS10869</name>
</gene>
<accession>A0A8J1XG22</accession>
<evidence type="ECO:0000313" key="1">
    <source>
        <dbReference type="EMBL" id="CAH1784722.1"/>
    </source>
</evidence>
<name>A0A8J1XG22_OWEFU</name>
<dbReference type="EMBL" id="CAIIXF020000005">
    <property type="protein sequence ID" value="CAH1784722.1"/>
    <property type="molecule type" value="Genomic_DNA"/>
</dbReference>
<dbReference type="Pfam" id="PF08434">
    <property type="entry name" value="CLCA"/>
    <property type="match status" value="1"/>
</dbReference>
<dbReference type="SUPFAM" id="SSF53300">
    <property type="entry name" value="vWA-like"/>
    <property type="match status" value="1"/>
</dbReference>
<reference evidence="1" key="1">
    <citation type="submission" date="2022-03" db="EMBL/GenBank/DDBJ databases">
        <authorList>
            <person name="Martin C."/>
        </authorList>
    </citation>
    <scope>NUCLEOTIDE SEQUENCE</scope>
</reference>
<dbReference type="InterPro" id="IPR013642">
    <property type="entry name" value="CLCA_N"/>
</dbReference>
<dbReference type="CDD" id="cd00198">
    <property type="entry name" value="vWFA"/>
    <property type="match status" value="1"/>
</dbReference>
<organism evidence="1 2">
    <name type="scientific">Owenia fusiformis</name>
    <name type="common">Polychaete worm</name>
    <dbReference type="NCBI Taxonomy" id="6347"/>
    <lineage>
        <taxon>Eukaryota</taxon>
        <taxon>Metazoa</taxon>
        <taxon>Spiralia</taxon>
        <taxon>Lophotrochozoa</taxon>
        <taxon>Annelida</taxon>
        <taxon>Polychaeta</taxon>
        <taxon>Sedentaria</taxon>
        <taxon>Canalipalpata</taxon>
        <taxon>Sabellida</taxon>
        <taxon>Oweniida</taxon>
        <taxon>Oweniidae</taxon>
        <taxon>Owenia</taxon>
    </lineage>
</organism>
<dbReference type="Pfam" id="PF00092">
    <property type="entry name" value="VWA"/>
    <property type="match status" value="1"/>
</dbReference>
<feature type="non-terminal residue" evidence="1">
    <location>
        <position position="904"/>
    </location>
</feature>
<dbReference type="PROSITE" id="PS50234">
    <property type="entry name" value="VWFA"/>
    <property type="match status" value="1"/>
</dbReference>
<dbReference type="PANTHER" id="PTHR10579">
    <property type="entry name" value="CALCIUM-ACTIVATED CHLORIDE CHANNEL REGULATOR"/>
    <property type="match status" value="1"/>
</dbReference>
<dbReference type="OrthoDB" id="10021899at2759"/>
<keyword evidence="2" id="KW-1185">Reference proteome</keyword>
<dbReference type="InterPro" id="IPR051266">
    <property type="entry name" value="CLCR"/>
</dbReference>
<dbReference type="InterPro" id="IPR036465">
    <property type="entry name" value="vWFA_dom_sf"/>
</dbReference>
<evidence type="ECO:0000313" key="2">
    <source>
        <dbReference type="Proteomes" id="UP000749559"/>
    </source>
</evidence>
<dbReference type="NCBIfam" id="NF041940">
    <property type="entry name" value="choice_anch_X"/>
    <property type="match status" value="1"/>
</dbReference>
<proteinExistence type="predicted"/>
<dbReference type="AlphaFoldDB" id="A0A8J1XG22"/>
<dbReference type="SMART" id="SM00327">
    <property type="entry name" value="VWA"/>
    <property type="match status" value="1"/>
</dbReference>
<protein>
    <submittedName>
        <fullName evidence="1">Uncharacterized protein</fullName>
    </submittedName>
</protein>
<comment type="caution">
    <text evidence="1">The sequence shown here is derived from an EMBL/GenBank/DDBJ whole genome shotgun (WGS) entry which is preliminary data.</text>
</comment>
<dbReference type="Proteomes" id="UP000749559">
    <property type="component" value="Unassembled WGS sequence"/>
</dbReference>